<comment type="caution">
    <text evidence="2">The sequence shown here is derived from an EMBL/GenBank/DDBJ whole genome shotgun (WGS) entry which is preliminary data.</text>
</comment>
<evidence type="ECO:0000256" key="1">
    <source>
        <dbReference type="SAM" id="MobiDB-lite"/>
    </source>
</evidence>
<dbReference type="EMBL" id="JAKZEL010000022">
    <property type="protein sequence ID" value="KAI4532327.1"/>
    <property type="molecule type" value="Genomic_DNA"/>
</dbReference>
<dbReference type="AlphaFoldDB" id="A0AAD4TTI0"/>
<proteinExistence type="predicted"/>
<reference evidence="2" key="1">
    <citation type="submission" date="2022-03" db="EMBL/GenBank/DDBJ databases">
        <title>Genomic analyses of argali, domestic sheep and their hybrids provide insights into chromosomal evolution, heterosis and genetic basis of agronomic traits.</title>
        <authorList>
            <person name="Li M."/>
        </authorList>
    </citation>
    <scope>NUCLEOTIDE SEQUENCE</scope>
    <source>
        <strain evidence="2">CAU-MHL-2022a</strain>
        <tissue evidence="2">Skin</tissue>
    </source>
</reference>
<sequence length="226" mass="25760">MRIMGSRLTGLQQNKCEGLQWSQDPDVVQELKVELPKTISMKRERIPSQRDVRFNFALTELIHNTPSKRQIFTTTVAILRNDKVKSFDCTTHTCSGPKFQSINLASSQFDIDFFFNAKDEEADQNENPEQNKASSKFPENHHVVKPGNYREKSLMMRFPVHISRIVYLLGASELGKEVIPKEWGKPLMKTPAFIGAQGKTSVMGLKIDLKRKVLVVSQTMVPKHSE</sequence>
<name>A0AAD4TTI0_OVIAM</name>
<accession>A0AAD4TTI0</accession>
<evidence type="ECO:0000313" key="3">
    <source>
        <dbReference type="Proteomes" id="UP001214576"/>
    </source>
</evidence>
<gene>
    <name evidence="2" type="ORF">MG293_017592</name>
</gene>
<dbReference type="Proteomes" id="UP001214576">
    <property type="component" value="Unassembled WGS sequence"/>
</dbReference>
<feature type="region of interest" description="Disordered" evidence="1">
    <location>
        <begin position="122"/>
        <end position="142"/>
    </location>
</feature>
<protein>
    <submittedName>
        <fullName evidence="2">Uncharacterized protein</fullName>
    </submittedName>
</protein>
<keyword evidence="3" id="KW-1185">Reference proteome</keyword>
<organism evidence="2 3">
    <name type="scientific">Ovis ammon polii</name>
    <dbReference type="NCBI Taxonomy" id="230172"/>
    <lineage>
        <taxon>Eukaryota</taxon>
        <taxon>Metazoa</taxon>
        <taxon>Chordata</taxon>
        <taxon>Craniata</taxon>
        <taxon>Vertebrata</taxon>
        <taxon>Euteleostomi</taxon>
        <taxon>Mammalia</taxon>
        <taxon>Eutheria</taxon>
        <taxon>Laurasiatheria</taxon>
        <taxon>Artiodactyla</taxon>
        <taxon>Ruminantia</taxon>
        <taxon>Pecora</taxon>
        <taxon>Bovidae</taxon>
        <taxon>Caprinae</taxon>
        <taxon>Ovis</taxon>
    </lineage>
</organism>
<evidence type="ECO:0000313" key="2">
    <source>
        <dbReference type="EMBL" id="KAI4532327.1"/>
    </source>
</evidence>